<keyword evidence="2" id="KW-0812">Transmembrane</keyword>
<keyword evidence="2" id="KW-0472">Membrane</keyword>
<dbReference type="Proteomes" id="UP000236290">
    <property type="component" value="Unassembled WGS sequence"/>
</dbReference>
<evidence type="ECO:0000256" key="2">
    <source>
        <dbReference type="SAM" id="Phobius"/>
    </source>
</evidence>
<dbReference type="AlphaFoldDB" id="A0A2K0UGP9"/>
<comment type="caution">
    <text evidence="3">The sequence shown here is derived from an EMBL/GenBank/DDBJ whole genome shotgun (WGS) entry which is preliminary data.</text>
</comment>
<dbReference type="OrthoDB" id="2351791at2759"/>
<evidence type="ECO:0000313" key="3">
    <source>
        <dbReference type="EMBL" id="PNP56958.1"/>
    </source>
</evidence>
<protein>
    <submittedName>
        <fullName evidence="3">Uncharacterized protein</fullName>
    </submittedName>
</protein>
<sequence length="100" mass="10720">MAVNLLKYPNLAPNATAYGADAAGLVDIIKSMPDGQNKHDLQLAFVDSLRIVWAVCCALAGFGLLLSLLNQSYSIDREPDSSQGIVEKHQLRPHAETTGA</sequence>
<name>A0A2K0UGP9_TRIHA</name>
<gene>
    <name evidence="3" type="ORF">THARTR1_02800</name>
</gene>
<evidence type="ECO:0000313" key="4">
    <source>
        <dbReference type="Proteomes" id="UP000236290"/>
    </source>
</evidence>
<reference evidence="3 4" key="1">
    <citation type="submission" date="2017-02" db="EMBL/GenBank/DDBJ databases">
        <title>Genomes of Trichoderma spp. with biocontrol activity.</title>
        <authorList>
            <person name="Gardiner D."/>
            <person name="Kazan K."/>
            <person name="Vos C."/>
            <person name="Harvey P."/>
        </authorList>
    </citation>
    <scope>NUCLEOTIDE SEQUENCE [LARGE SCALE GENOMIC DNA]</scope>
    <source>
        <strain evidence="3 4">Tr1</strain>
    </source>
</reference>
<feature type="region of interest" description="Disordered" evidence="1">
    <location>
        <begin position="76"/>
        <end position="100"/>
    </location>
</feature>
<proteinExistence type="predicted"/>
<accession>A0A2K0UGP9</accession>
<organism evidence="3 4">
    <name type="scientific">Trichoderma harzianum</name>
    <name type="common">Hypocrea lixii</name>
    <dbReference type="NCBI Taxonomy" id="5544"/>
    <lineage>
        <taxon>Eukaryota</taxon>
        <taxon>Fungi</taxon>
        <taxon>Dikarya</taxon>
        <taxon>Ascomycota</taxon>
        <taxon>Pezizomycotina</taxon>
        <taxon>Sordariomycetes</taxon>
        <taxon>Hypocreomycetidae</taxon>
        <taxon>Hypocreales</taxon>
        <taxon>Hypocreaceae</taxon>
        <taxon>Trichoderma</taxon>
    </lineage>
</organism>
<feature type="transmembrane region" description="Helical" evidence="2">
    <location>
        <begin position="51"/>
        <end position="69"/>
    </location>
</feature>
<evidence type="ECO:0000256" key="1">
    <source>
        <dbReference type="SAM" id="MobiDB-lite"/>
    </source>
</evidence>
<keyword evidence="2" id="KW-1133">Transmembrane helix</keyword>
<dbReference type="EMBL" id="MTYI01000037">
    <property type="protein sequence ID" value="PNP56958.1"/>
    <property type="molecule type" value="Genomic_DNA"/>
</dbReference>